<proteinExistence type="inferred from homology"/>
<dbReference type="InterPro" id="IPR011607">
    <property type="entry name" value="MGS-like_dom"/>
</dbReference>
<accession>A0ABS6U6P6</accession>
<dbReference type="CDD" id="cd01421">
    <property type="entry name" value="IMPCH"/>
    <property type="match status" value="1"/>
</dbReference>
<comment type="similarity">
    <text evidence="1">Belongs to the PurH family.</text>
</comment>
<dbReference type="SMART" id="SM00798">
    <property type="entry name" value="AICARFT_IMPCHas"/>
    <property type="match status" value="1"/>
</dbReference>
<dbReference type="Proteomes" id="UP000694300">
    <property type="component" value="Unassembled WGS sequence"/>
</dbReference>
<comment type="catalytic activity">
    <reaction evidence="1">
        <text>IMP + H2O = 5-formamido-1-(5-phospho-D-ribosyl)imidazole-4-carboxamide</text>
        <dbReference type="Rhea" id="RHEA:18445"/>
        <dbReference type="ChEBI" id="CHEBI:15377"/>
        <dbReference type="ChEBI" id="CHEBI:58053"/>
        <dbReference type="ChEBI" id="CHEBI:58467"/>
        <dbReference type="EC" id="3.5.4.10"/>
    </reaction>
</comment>
<dbReference type="PROSITE" id="PS51855">
    <property type="entry name" value="MGS"/>
    <property type="match status" value="1"/>
</dbReference>
<evidence type="ECO:0000313" key="4">
    <source>
        <dbReference type="Proteomes" id="UP000694300"/>
    </source>
</evidence>
<dbReference type="GO" id="GO:0004643">
    <property type="term" value="F:phosphoribosylaminoimidazolecarboxamide formyltransferase activity"/>
    <property type="evidence" value="ECO:0007669"/>
    <property type="project" value="UniProtKB-EC"/>
</dbReference>
<dbReference type="Pfam" id="PF01808">
    <property type="entry name" value="AICARFT_IMPCHas"/>
    <property type="match status" value="1"/>
</dbReference>
<evidence type="ECO:0000259" key="2">
    <source>
        <dbReference type="PROSITE" id="PS51855"/>
    </source>
</evidence>
<reference evidence="3 4" key="1">
    <citation type="submission" date="2020-11" db="EMBL/GenBank/DDBJ databases">
        <title>Pseudonocardia abyssalis sp. nov. and Pseudonocardia oceani sp. nov., description and phylogenomic analysis of two novel actinomycetes isolated from the deep Southern Ocean.</title>
        <authorList>
            <person name="Parra J."/>
        </authorList>
    </citation>
    <scope>NUCLEOTIDE SEQUENCE [LARGE SCALE GENOMIC DNA]</scope>
    <source>
        <strain evidence="4">KRD185</strain>
    </source>
</reference>
<keyword evidence="1 3" id="KW-0378">Hydrolase</keyword>
<dbReference type="InterPro" id="IPR002695">
    <property type="entry name" value="PurH-like"/>
</dbReference>
<keyword evidence="1" id="KW-0658">Purine biosynthesis</keyword>
<dbReference type="EMBL" id="JADQDF010000001">
    <property type="protein sequence ID" value="MBW0127899.1"/>
    <property type="molecule type" value="Genomic_DNA"/>
</dbReference>
<protein>
    <recommendedName>
        <fullName evidence="1">Bifunctional purine biosynthesis protein PurH</fullName>
    </recommendedName>
    <domain>
        <recommendedName>
            <fullName evidence="1">Phosphoribosylaminoimidazolecarboxamide formyltransferase</fullName>
            <ecNumber evidence="1">2.1.2.3</ecNumber>
        </recommendedName>
        <alternativeName>
            <fullName evidence="1">AICAR transformylase</fullName>
        </alternativeName>
    </domain>
    <domain>
        <recommendedName>
            <fullName evidence="1">IMP cyclohydrolase</fullName>
            <ecNumber evidence="1">3.5.4.10</ecNumber>
        </recommendedName>
        <alternativeName>
            <fullName evidence="1">ATIC</fullName>
        </alternativeName>
        <alternativeName>
            <fullName evidence="1">IMP synthase</fullName>
        </alternativeName>
        <alternativeName>
            <fullName evidence="1">Inosinicase</fullName>
        </alternativeName>
    </domain>
</protein>
<dbReference type="GO" id="GO:0003937">
    <property type="term" value="F:IMP cyclohydrolase activity"/>
    <property type="evidence" value="ECO:0007669"/>
    <property type="project" value="UniProtKB-EC"/>
</dbReference>
<evidence type="ECO:0000313" key="3">
    <source>
        <dbReference type="EMBL" id="MBW0127899.1"/>
    </source>
</evidence>
<dbReference type="EC" id="3.5.4.10" evidence="1"/>
<gene>
    <name evidence="1 3" type="primary">purH</name>
    <name evidence="3" type="ORF">I4I82_09380</name>
</gene>
<dbReference type="PANTHER" id="PTHR11692">
    <property type="entry name" value="BIFUNCTIONAL PURINE BIOSYNTHESIS PROTEIN PURH"/>
    <property type="match status" value="1"/>
</dbReference>
<comment type="pathway">
    <text evidence="1">Purine metabolism; IMP biosynthesis via de novo pathway; IMP from 5-formamido-1-(5-phospho-D-ribosyl)imidazole-4-carboxamide: step 1/1.</text>
</comment>
<evidence type="ECO:0000256" key="1">
    <source>
        <dbReference type="HAMAP-Rule" id="MF_00139"/>
    </source>
</evidence>
<comment type="pathway">
    <text evidence="1">Purine metabolism; IMP biosynthesis via de novo pathway; 5-formamido-1-(5-phospho-D-ribosyl)imidazole-4-carboxamide from 5-amino-1-(5-phospho-D-ribosyl)imidazole-4-carboxamide (10-formyl THF route): step 1/1.</text>
</comment>
<comment type="domain">
    <text evidence="1">The IMP cyclohydrolase activity resides in the N-terminal region.</text>
</comment>
<keyword evidence="1 3" id="KW-0808">Transferase</keyword>
<dbReference type="NCBIfam" id="TIGR00355">
    <property type="entry name" value="purH"/>
    <property type="match status" value="1"/>
</dbReference>
<dbReference type="PIRSF" id="PIRSF000414">
    <property type="entry name" value="AICARFT_IMPCHas"/>
    <property type="match status" value="1"/>
</dbReference>
<comment type="catalytic activity">
    <reaction evidence="1">
        <text>(6R)-10-formyltetrahydrofolate + 5-amino-1-(5-phospho-beta-D-ribosyl)imidazole-4-carboxamide = 5-formamido-1-(5-phospho-D-ribosyl)imidazole-4-carboxamide + (6S)-5,6,7,8-tetrahydrofolate</text>
        <dbReference type="Rhea" id="RHEA:22192"/>
        <dbReference type="ChEBI" id="CHEBI:57453"/>
        <dbReference type="ChEBI" id="CHEBI:58467"/>
        <dbReference type="ChEBI" id="CHEBI:58475"/>
        <dbReference type="ChEBI" id="CHEBI:195366"/>
        <dbReference type="EC" id="2.1.2.3"/>
    </reaction>
</comment>
<dbReference type="RefSeq" id="WP_218594063.1">
    <property type="nucleotide sequence ID" value="NZ_JADQDE010000076.1"/>
</dbReference>
<dbReference type="EC" id="2.1.2.3" evidence="1"/>
<name>A0ABS6U6P6_9PSEU</name>
<organism evidence="3 4">
    <name type="scientific">Pseudonocardia oceani</name>
    <dbReference type="NCBI Taxonomy" id="2792013"/>
    <lineage>
        <taxon>Bacteria</taxon>
        <taxon>Bacillati</taxon>
        <taxon>Actinomycetota</taxon>
        <taxon>Actinomycetes</taxon>
        <taxon>Pseudonocardiales</taxon>
        <taxon>Pseudonocardiaceae</taxon>
        <taxon>Pseudonocardia</taxon>
    </lineage>
</organism>
<dbReference type="Pfam" id="PF02142">
    <property type="entry name" value="MGS"/>
    <property type="match status" value="1"/>
</dbReference>
<keyword evidence="1" id="KW-0511">Multifunctional enzyme</keyword>
<keyword evidence="4" id="KW-1185">Reference proteome</keyword>
<comment type="caution">
    <text evidence="3">The sequence shown here is derived from an EMBL/GenBank/DDBJ whole genome shotgun (WGS) entry which is preliminary data.</text>
</comment>
<feature type="domain" description="MGS-like" evidence="2">
    <location>
        <begin position="1"/>
        <end position="147"/>
    </location>
</feature>
<sequence>MRRPVKRALISVYDKAGLLELATGLHALGVEIVSTGSTAQRIADAGVPVTPVEQLTGFPECLDGRVKTLHPRVHAGLLADTRKPEHLAQLTELGIAPFDLLVSNLYPFTETVASGATPAECVEQIDIGGPAMVRASAKNHDSVAVVVDPSRYEWVLEQLKHGGFSLEDRRFLAADAFRHTATYDVAVASWMGNVLAPDPDGGIFPTWAGATWERSVTLRYGENPHQAAALYVSGGPGLAAAEQLHGKEMSYNNYVDADAAWRAAHDHGDAPTVAVIKHANPCGIAVGADVAEAHRKAHATDPVSAFGGVIATNGEVSVEMAEQVAEIFTEVVLAPSYADGALEVLARKKNVRLLRLPVAPPRTGAELRPITGGLLLQQRDAVDAPGDDPASWTLATGEAAPAEVLADLAFAWRACRSVKSNAILLASGGAAVGVGMGQVNRVDAARLAVARAGDRARGSVAASDAFFPFPDGLEVLLGAGVRAVVQPGGSVRDAEVTAAAEAAGVTLYLTGTRHFAH</sequence>
<dbReference type="SMART" id="SM00851">
    <property type="entry name" value="MGS"/>
    <property type="match status" value="1"/>
</dbReference>
<dbReference type="NCBIfam" id="NF002049">
    <property type="entry name" value="PRK00881.1"/>
    <property type="match status" value="1"/>
</dbReference>
<dbReference type="PANTHER" id="PTHR11692:SF0">
    <property type="entry name" value="BIFUNCTIONAL PURINE BIOSYNTHESIS PROTEIN ATIC"/>
    <property type="match status" value="1"/>
</dbReference>
<dbReference type="HAMAP" id="MF_00139">
    <property type="entry name" value="PurH"/>
    <property type="match status" value="1"/>
</dbReference>